<reference evidence="2" key="1">
    <citation type="journal article" date="2021" name="J. Hered.">
        <title>Genome Assembly of Salicaceae Populus deltoides (Eastern Cottonwood) I-69 Based on Nanopore Sequencing and Hi-C Technologies.</title>
        <authorList>
            <person name="Bai S."/>
            <person name="Wu H."/>
            <person name="Zhang J."/>
            <person name="Pan Z."/>
            <person name="Zhao W."/>
            <person name="Li Z."/>
            <person name="Tong C."/>
        </authorList>
    </citation>
    <scope>NUCLEOTIDE SEQUENCE</scope>
    <source>
        <tissue evidence="2">Leaf</tissue>
    </source>
</reference>
<evidence type="ECO:0000313" key="2">
    <source>
        <dbReference type="EMBL" id="KAH8513179.1"/>
    </source>
</evidence>
<comment type="caution">
    <text evidence="2">The sequence shown here is derived from an EMBL/GenBank/DDBJ whole genome shotgun (WGS) entry which is preliminary data.</text>
</comment>
<name>A0A8T2Z776_POPDE</name>
<gene>
    <name evidence="2" type="ORF">H0E87_006463</name>
</gene>
<organism evidence="2 3">
    <name type="scientific">Populus deltoides</name>
    <name type="common">Eastern poplar</name>
    <name type="synonym">Eastern cottonwood</name>
    <dbReference type="NCBI Taxonomy" id="3696"/>
    <lineage>
        <taxon>Eukaryota</taxon>
        <taxon>Viridiplantae</taxon>
        <taxon>Streptophyta</taxon>
        <taxon>Embryophyta</taxon>
        <taxon>Tracheophyta</taxon>
        <taxon>Spermatophyta</taxon>
        <taxon>Magnoliopsida</taxon>
        <taxon>eudicotyledons</taxon>
        <taxon>Gunneridae</taxon>
        <taxon>Pentapetalae</taxon>
        <taxon>rosids</taxon>
        <taxon>fabids</taxon>
        <taxon>Malpighiales</taxon>
        <taxon>Salicaceae</taxon>
        <taxon>Saliceae</taxon>
        <taxon>Populus</taxon>
    </lineage>
</organism>
<sequence>MSFVPRIELEIQEDESILPVNQTPPWPSAFLIKFCVNHSINVLYPTRKLQRFAGVETRICKLLEPVKIGQISTTLYCPQRQFLSHDKAERFFNQALEVFCVPVDQGIEDITNRFSSEIVLMAFDASFNRRSIVPVVVEIKVDLWLQYNPGIVKHFIAGYVGRLMERGARVDFSSGQLMKGIKQESSSMEQCSICLESLGGEEPALEQPCSHIYHPVAYDAYACGRKTVPVVVEIKVDAWEEYHPESFEFSIPNYVDKIMGVGSENSVCHSSWQVLKRPELDSSSKEQHTICLAIF</sequence>
<dbReference type="InterPro" id="IPR013083">
    <property type="entry name" value="Znf_RING/FYVE/PHD"/>
</dbReference>
<evidence type="ECO:0000313" key="3">
    <source>
        <dbReference type="Proteomes" id="UP000807159"/>
    </source>
</evidence>
<dbReference type="SUPFAM" id="SSF57850">
    <property type="entry name" value="RING/U-box"/>
    <property type="match status" value="1"/>
</dbReference>
<evidence type="ECO:0000259" key="1">
    <source>
        <dbReference type="Pfam" id="PF17123"/>
    </source>
</evidence>
<keyword evidence="3" id="KW-1185">Reference proteome</keyword>
<dbReference type="EMBL" id="JACEGQ020000003">
    <property type="protein sequence ID" value="KAH8513179.1"/>
    <property type="molecule type" value="Genomic_DNA"/>
</dbReference>
<feature type="domain" description="RING-type" evidence="1">
    <location>
        <begin position="190"/>
        <end position="214"/>
    </location>
</feature>
<dbReference type="InterPro" id="IPR001841">
    <property type="entry name" value="Znf_RING"/>
</dbReference>
<proteinExistence type="predicted"/>
<protein>
    <recommendedName>
        <fullName evidence="1">RING-type domain-containing protein</fullName>
    </recommendedName>
</protein>
<dbReference type="Proteomes" id="UP000807159">
    <property type="component" value="Chromosome 3"/>
</dbReference>
<dbReference type="Gene3D" id="3.30.40.10">
    <property type="entry name" value="Zinc/RING finger domain, C3HC4 (zinc finger)"/>
    <property type="match status" value="1"/>
</dbReference>
<dbReference type="Pfam" id="PF17123">
    <property type="entry name" value="zf-RING_11"/>
    <property type="match status" value="1"/>
</dbReference>
<dbReference type="AlphaFoldDB" id="A0A8T2Z776"/>
<accession>A0A8T2Z776</accession>